<dbReference type="RefSeq" id="WP_343835707.1">
    <property type="nucleotide sequence ID" value="NZ_BAAAEX010000003.1"/>
</dbReference>
<dbReference type="GO" id="GO:0016887">
    <property type="term" value="F:ATP hydrolysis activity"/>
    <property type="evidence" value="ECO:0007669"/>
    <property type="project" value="InterPro"/>
</dbReference>
<keyword evidence="1" id="KW-0813">Transport</keyword>
<dbReference type="InterPro" id="IPR003439">
    <property type="entry name" value="ABC_transporter-like_ATP-bd"/>
</dbReference>
<dbReference type="InterPro" id="IPR012340">
    <property type="entry name" value="NA-bd_OB-fold"/>
</dbReference>
<reference evidence="6 8" key="1">
    <citation type="journal article" date="2019" name="Int. J. Syst. Evol. Microbiol.">
        <title>The Global Catalogue of Microorganisms (GCM) 10K type strain sequencing project: providing services to taxonomists for standard genome sequencing and annotation.</title>
        <authorList>
            <consortium name="The Broad Institute Genomics Platform"/>
            <consortium name="The Broad Institute Genome Sequencing Center for Infectious Disease"/>
            <person name="Wu L."/>
            <person name="Ma J."/>
        </authorList>
    </citation>
    <scope>NUCLEOTIDE SEQUENCE [LARGE SCALE GENOMIC DNA]</scope>
    <source>
        <strain evidence="6 8">JCM 15515</strain>
    </source>
</reference>
<dbReference type="Gene3D" id="3.40.50.300">
    <property type="entry name" value="P-loop containing nucleotide triphosphate hydrolases"/>
    <property type="match status" value="1"/>
</dbReference>
<proteinExistence type="predicted"/>
<evidence type="ECO:0000256" key="1">
    <source>
        <dbReference type="ARBA" id="ARBA00022448"/>
    </source>
</evidence>
<dbReference type="Pfam" id="PF00005">
    <property type="entry name" value="ABC_tran"/>
    <property type="match status" value="1"/>
</dbReference>
<accession>A0AB39CMB0</accession>
<dbReference type="Proteomes" id="UP001500573">
    <property type="component" value="Unassembled WGS sequence"/>
</dbReference>
<dbReference type="EMBL" id="CP158252">
    <property type="protein sequence ID" value="XDJ43132.1"/>
    <property type="molecule type" value="Genomic_DNA"/>
</dbReference>
<dbReference type="InterPro" id="IPR047641">
    <property type="entry name" value="ABC_transpr_MalK/UgpC-like"/>
</dbReference>
<dbReference type="InterPro" id="IPR008995">
    <property type="entry name" value="Mo/tungstate-bd_C_term_dom"/>
</dbReference>
<reference evidence="7" key="3">
    <citation type="submission" date="2024-05" db="EMBL/GenBank/DDBJ databases">
        <authorList>
            <person name="Luo Y.-C."/>
            <person name="Nicholds J."/>
            <person name="Mortimer T."/>
            <person name="Maboni G."/>
        </authorList>
    </citation>
    <scope>NUCLEOTIDE SEQUENCE</scope>
    <source>
        <strain evidence="7">153920</strain>
    </source>
</reference>
<dbReference type="SUPFAM" id="SSF50331">
    <property type="entry name" value="MOP-like"/>
    <property type="match status" value="1"/>
</dbReference>
<dbReference type="SMART" id="SM00382">
    <property type="entry name" value="AAA"/>
    <property type="match status" value="1"/>
</dbReference>
<evidence type="ECO:0000313" key="7">
    <source>
        <dbReference type="EMBL" id="XDJ43132.1"/>
    </source>
</evidence>
<dbReference type="EMBL" id="BAAAEX010000003">
    <property type="protein sequence ID" value="GAA0775064.1"/>
    <property type="molecule type" value="Genomic_DNA"/>
</dbReference>
<dbReference type="PROSITE" id="PS50893">
    <property type="entry name" value="ABC_TRANSPORTER_2"/>
    <property type="match status" value="1"/>
</dbReference>
<dbReference type="InterPro" id="IPR003593">
    <property type="entry name" value="AAA+_ATPase"/>
</dbReference>
<dbReference type="SUPFAM" id="SSF52540">
    <property type="entry name" value="P-loop containing nucleoside triphosphate hydrolases"/>
    <property type="match status" value="1"/>
</dbReference>
<keyword evidence="3" id="KW-0547">Nucleotide-binding</keyword>
<evidence type="ECO:0000256" key="3">
    <source>
        <dbReference type="ARBA" id="ARBA00022741"/>
    </source>
</evidence>
<dbReference type="PANTHER" id="PTHR43875:SF14">
    <property type="entry name" value="ABC TRANSPORTER ATP-BINDING PROTEIN"/>
    <property type="match status" value="1"/>
</dbReference>
<evidence type="ECO:0000259" key="5">
    <source>
        <dbReference type="PROSITE" id="PS50893"/>
    </source>
</evidence>
<gene>
    <name evidence="7" type="ORF">ABRY99_06105</name>
    <name evidence="6" type="ORF">GCM10009108_07480</name>
</gene>
<keyword evidence="8" id="KW-1185">Reference proteome</keyword>
<keyword evidence="4 7" id="KW-0067">ATP-binding</keyword>
<name>A0AB39CMB0_9BURK</name>
<protein>
    <submittedName>
        <fullName evidence="7">ABC transporter ATP-binding protein</fullName>
    </submittedName>
</protein>
<evidence type="ECO:0000256" key="4">
    <source>
        <dbReference type="ARBA" id="ARBA00022840"/>
    </source>
</evidence>
<dbReference type="Pfam" id="PF08402">
    <property type="entry name" value="TOBE_2"/>
    <property type="match status" value="1"/>
</dbReference>
<reference evidence="6" key="2">
    <citation type="submission" date="2023-12" db="EMBL/GenBank/DDBJ databases">
        <authorList>
            <person name="Sun Q."/>
            <person name="Inoue M."/>
        </authorList>
    </citation>
    <scope>NUCLEOTIDE SEQUENCE</scope>
    <source>
        <strain evidence="6">JCM 15515</strain>
    </source>
</reference>
<keyword evidence="2" id="KW-0472">Membrane</keyword>
<dbReference type="InterPro" id="IPR013611">
    <property type="entry name" value="Transp-assoc_OB_typ2"/>
</dbReference>
<dbReference type="InterPro" id="IPR027417">
    <property type="entry name" value="P-loop_NTPase"/>
</dbReference>
<evidence type="ECO:0000313" key="8">
    <source>
        <dbReference type="Proteomes" id="UP001500573"/>
    </source>
</evidence>
<evidence type="ECO:0000256" key="2">
    <source>
        <dbReference type="ARBA" id="ARBA00022475"/>
    </source>
</evidence>
<dbReference type="GO" id="GO:0005524">
    <property type="term" value="F:ATP binding"/>
    <property type="evidence" value="ECO:0007669"/>
    <property type="project" value="UniProtKB-KW"/>
</dbReference>
<sequence>MEIRVEGLCKTYRSEDRAIAALDRVDLTIPAHEIFTLLGPGGCGKTTLLRCIAGLETPDAGEIRIGDDVVWSSERRIAVPTEKRGLGMVLQPPALWPHLSVFENVAYPLHVRGMRRGRIREKVAQALEFVQLRGIERQSVTRLPDSQQQRVALARALVAEPHAILLDEPLGAPDAGWRMDTRTQLCQSLKALGITTLYATRNAADALILSHTIAALQDGRVIEADTPQRLYFETRQRYVAGLVGRINQFPAIIRNQEHGYTLARCGLGTIHCEGRDLPEGAEAMLCIRPEFIRVTRLEVGPGFNVIEGTIESMTFIGEAYEADIRVNGERLLARIDPDVQTAPGERVEIRLDPAHCLLLNA</sequence>
<organism evidence="7">
    <name type="scientific">Castellaniella ginsengisoli</name>
    <dbReference type="NCBI Taxonomy" id="546114"/>
    <lineage>
        <taxon>Bacteria</taxon>
        <taxon>Pseudomonadati</taxon>
        <taxon>Pseudomonadota</taxon>
        <taxon>Betaproteobacteria</taxon>
        <taxon>Burkholderiales</taxon>
        <taxon>Alcaligenaceae</taxon>
        <taxon>Castellaniella</taxon>
    </lineage>
</organism>
<dbReference type="Gene3D" id="2.40.50.140">
    <property type="entry name" value="Nucleic acid-binding proteins"/>
    <property type="match status" value="1"/>
</dbReference>
<evidence type="ECO:0000313" key="6">
    <source>
        <dbReference type="EMBL" id="GAA0775064.1"/>
    </source>
</evidence>
<dbReference type="GO" id="GO:0055052">
    <property type="term" value="C:ATP-binding cassette (ABC) transporter complex, substrate-binding subunit-containing"/>
    <property type="evidence" value="ECO:0007669"/>
    <property type="project" value="TreeGrafter"/>
</dbReference>
<dbReference type="AlphaFoldDB" id="A0AB39CMB0"/>
<feature type="domain" description="ABC transporter" evidence="5">
    <location>
        <begin position="3"/>
        <end position="243"/>
    </location>
</feature>
<dbReference type="GO" id="GO:0022857">
    <property type="term" value="F:transmembrane transporter activity"/>
    <property type="evidence" value="ECO:0007669"/>
    <property type="project" value="InterPro"/>
</dbReference>
<dbReference type="Gene3D" id="2.40.50.100">
    <property type="match status" value="1"/>
</dbReference>
<keyword evidence="2" id="KW-1003">Cell membrane</keyword>
<dbReference type="PANTHER" id="PTHR43875">
    <property type="entry name" value="MALTODEXTRIN IMPORT ATP-BINDING PROTEIN MSMX"/>
    <property type="match status" value="1"/>
</dbReference>